<evidence type="ECO:0000256" key="2">
    <source>
        <dbReference type="SAM" id="MobiDB-lite"/>
    </source>
</evidence>
<comment type="caution">
    <text evidence="5">The sequence shown here is derived from an EMBL/GenBank/DDBJ whole genome shotgun (WGS) entry which is preliminary data.</text>
</comment>
<feature type="region of interest" description="Disordered" evidence="2">
    <location>
        <begin position="244"/>
        <end position="294"/>
    </location>
</feature>
<evidence type="ECO:0000256" key="3">
    <source>
        <dbReference type="SAM" id="Phobius"/>
    </source>
</evidence>
<feature type="coiled-coil region" evidence="1">
    <location>
        <begin position="299"/>
        <end position="356"/>
    </location>
</feature>
<proteinExistence type="predicted"/>
<evidence type="ECO:0000259" key="4">
    <source>
        <dbReference type="Pfam" id="PF25800"/>
    </source>
</evidence>
<sequence>MDIVVFNNIFREIPKSVFGLAVLICLLTASPAHSLGLGRIEASSHLGQPLRAQINVIMETEDFGPEDIRVRQLTESEAGDLGIDLIGFNPRFLLAARALSNRLVIDITSRDSVDEPFLNILIELRWPAGTVYREYTMLLDPVSFRAETATDRRKTTVARIEQKSAAAKPVALANLRPGGGSYQVRSGDSLSRIAGRVVQGTDLSRNAMMQWLLQNNPRAFIGGEMDKLLAGAKLRLPADSNITVSSTTNVQPSPPIAAKKQAPTATSNPSPATTPRLSIVTPNTGRAEGSGNNTSEDVLISLRNQVVETTEIIESLRRENEVMRERLRQLEESDYVASLEKLVGLKEREVDLLRQQLQRKDQLPELAIVNAQSARENAMPADVSSADKVGAGQQWWLILLLMLSLIGAVFFFLRWRSPSNKANEAASLAAANEEILQELDNIAGTEQYFDTVTADVSLVGDSAAPSLAATRNRRDDATVKRSIVEKTRYYHPPDQMVDANSEHDDIDDIISRAITLANRGEKAQAEALLAAERNQQARVATGDSGDIDSRLEAALHYIQQL</sequence>
<keyword evidence="3" id="KW-0472">Membrane</keyword>
<gene>
    <name evidence="5" type="ORF">GP2143_02319</name>
</gene>
<dbReference type="STRING" id="247633.GP2143_02319"/>
<feature type="compositionally biased region" description="Polar residues" evidence="2">
    <location>
        <begin position="280"/>
        <end position="294"/>
    </location>
</feature>
<dbReference type="AlphaFoldDB" id="A0YE85"/>
<keyword evidence="3" id="KW-1133">Transmembrane helix</keyword>
<feature type="transmembrane region" description="Helical" evidence="3">
    <location>
        <begin position="395"/>
        <end position="413"/>
    </location>
</feature>
<dbReference type="EMBL" id="AAVT01000006">
    <property type="protein sequence ID" value="EAW30721.1"/>
    <property type="molecule type" value="Genomic_DNA"/>
</dbReference>
<protein>
    <recommendedName>
        <fullName evidence="4">FimV N-terminal domain-containing protein</fullName>
    </recommendedName>
</protein>
<reference evidence="5 6" key="1">
    <citation type="journal article" date="2010" name="J. Bacteriol.">
        <title>Genome sequence of the oligotrophic marine Gammaproteobacterium HTCC2143, isolated from the Oregon Coast.</title>
        <authorList>
            <person name="Oh H.M."/>
            <person name="Kang I."/>
            <person name="Ferriera S."/>
            <person name="Giovannoni S.J."/>
            <person name="Cho J.C."/>
        </authorList>
    </citation>
    <scope>NUCLEOTIDE SEQUENCE [LARGE SCALE GENOMIC DNA]</scope>
    <source>
        <strain evidence="5 6">HTCC2143</strain>
    </source>
</reference>
<accession>A0YE85</accession>
<keyword evidence="6" id="KW-1185">Reference proteome</keyword>
<organism evidence="5 6">
    <name type="scientific">marine gamma proteobacterium HTCC2143</name>
    <dbReference type="NCBI Taxonomy" id="247633"/>
    <lineage>
        <taxon>Bacteria</taxon>
        <taxon>Pseudomonadati</taxon>
        <taxon>Pseudomonadota</taxon>
        <taxon>Gammaproteobacteria</taxon>
        <taxon>Cellvibrionales</taxon>
        <taxon>Spongiibacteraceae</taxon>
        <taxon>BD1-7 clade</taxon>
    </lineage>
</organism>
<keyword evidence="3" id="KW-0812">Transmembrane</keyword>
<dbReference type="InterPro" id="IPR057840">
    <property type="entry name" value="FimV_N"/>
</dbReference>
<feature type="domain" description="FimV N-terminal" evidence="4">
    <location>
        <begin position="35"/>
        <end position="141"/>
    </location>
</feature>
<keyword evidence="1" id="KW-0175">Coiled coil</keyword>
<name>A0YE85_9GAMM</name>
<dbReference type="Proteomes" id="UP000004931">
    <property type="component" value="Unassembled WGS sequence"/>
</dbReference>
<feature type="compositionally biased region" description="Low complexity" evidence="2">
    <location>
        <begin position="262"/>
        <end position="275"/>
    </location>
</feature>
<dbReference type="Pfam" id="PF25800">
    <property type="entry name" value="FimV_N"/>
    <property type="match status" value="1"/>
</dbReference>
<evidence type="ECO:0000313" key="6">
    <source>
        <dbReference type="Proteomes" id="UP000004931"/>
    </source>
</evidence>
<evidence type="ECO:0000313" key="5">
    <source>
        <dbReference type="EMBL" id="EAW30721.1"/>
    </source>
</evidence>
<dbReference type="eggNOG" id="COG3170">
    <property type="taxonomic scope" value="Bacteria"/>
</dbReference>
<evidence type="ECO:0000256" key="1">
    <source>
        <dbReference type="SAM" id="Coils"/>
    </source>
</evidence>